<name>X1NPR8_9ZZZZ</name>
<reference evidence="1" key="1">
    <citation type="journal article" date="2014" name="Front. Microbiol.">
        <title>High frequency of phylogenetically diverse reductive dehalogenase-homologous genes in deep subseafloor sedimentary metagenomes.</title>
        <authorList>
            <person name="Kawai M."/>
            <person name="Futagami T."/>
            <person name="Toyoda A."/>
            <person name="Takaki Y."/>
            <person name="Nishi S."/>
            <person name="Hori S."/>
            <person name="Arai W."/>
            <person name="Tsubouchi T."/>
            <person name="Morono Y."/>
            <person name="Uchiyama I."/>
            <person name="Ito T."/>
            <person name="Fujiyama A."/>
            <person name="Inagaki F."/>
            <person name="Takami H."/>
        </authorList>
    </citation>
    <scope>NUCLEOTIDE SEQUENCE</scope>
    <source>
        <strain evidence="1">Expedition CK06-06</strain>
    </source>
</reference>
<gene>
    <name evidence="1" type="ORF">S06H3_41522</name>
</gene>
<feature type="non-terminal residue" evidence="1">
    <location>
        <position position="73"/>
    </location>
</feature>
<comment type="caution">
    <text evidence="1">The sequence shown here is derived from an EMBL/GenBank/DDBJ whole genome shotgun (WGS) entry which is preliminary data.</text>
</comment>
<sequence>MLVVLRDSKMFRAVPRVILWGGVALFLFLILVLAEGSVYLGKVGEARDAAIAQWLNEHPEDGEAVARYRTVCI</sequence>
<proteinExistence type="predicted"/>
<protein>
    <submittedName>
        <fullName evidence="1">Uncharacterized protein</fullName>
    </submittedName>
</protein>
<dbReference type="EMBL" id="BARV01025600">
    <property type="protein sequence ID" value="GAI45593.1"/>
    <property type="molecule type" value="Genomic_DNA"/>
</dbReference>
<dbReference type="AlphaFoldDB" id="X1NPR8"/>
<organism evidence="1">
    <name type="scientific">marine sediment metagenome</name>
    <dbReference type="NCBI Taxonomy" id="412755"/>
    <lineage>
        <taxon>unclassified sequences</taxon>
        <taxon>metagenomes</taxon>
        <taxon>ecological metagenomes</taxon>
    </lineage>
</organism>
<accession>X1NPR8</accession>
<evidence type="ECO:0000313" key="1">
    <source>
        <dbReference type="EMBL" id="GAI45593.1"/>
    </source>
</evidence>